<reference evidence="1 2" key="1">
    <citation type="journal article" date="2018" name="Syst. Appl. Microbiol.">
        <title>Ereboglobus luteus gen. nov. sp. nov. from cockroach guts, and new insights into the oxygen relationship of the genera Opitutus and Didymococcus (Verrucomicrobia: Opitutaceae).</title>
        <authorList>
            <person name="Tegtmeier D."/>
            <person name="Belitz A."/>
            <person name="Radek R."/>
            <person name="Heimerl T."/>
            <person name="Brune A."/>
        </authorList>
    </citation>
    <scope>NUCLEOTIDE SEQUENCE [LARGE SCALE GENOMIC DNA]</scope>
    <source>
        <strain evidence="1 2">Ho45</strain>
    </source>
</reference>
<sequence>MSKVPVFFNTQFFQHNTMLKHTIATLLIAACLAFVAGCQNIPLGGENNVGAFNFGEFEGLYNTTAPTVTQTAREAAQQLGLTEVALTEGKFESVIIARDANDLKVQIKVSEANSLQTKIRIRWGTGGDRDQSIKFYNTVEKLIASK</sequence>
<name>A0A2U8E160_9BACT</name>
<dbReference type="KEGG" id="elut:CKA38_04410"/>
<protein>
    <recommendedName>
        <fullName evidence="3">DUF3568 family protein</fullName>
    </recommendedName>
</protein>
<dbReference type="RefSeq" id="WP_108824407.1">
    <property type="nucleotide sequence ID" value="NZ_CP023004.1"/>
</dbReference>
<dbReference type="OrthoDB" id="199741at2"/>
<evidence type="ECO:0000313" key="2">
    <source>
        <dbReference type="Proteomes" id="UP000244896"/>
    </source>
</evidence>
<dbReference type="AlphaFoldDB" id="A0A2U8E160"/>
<keyword evidence="2" id="KW-1185">Reference proteome</keyword>
<dbReference type="PROSITE" id="PS51257">
    <property type="entry name" value="PROKAR_LIPOPROTEIN"/>
    <property type="match status" value="1"/>
</dbReference>
<dbReference type="Proteomes" id="UP000244896">
    <property type="component" value="Chromosome"/>
</dbReference>
<dbReference type="Pfam" id="PF12092">
    <property type="entry name" value="DUF3568"/>
    <property type="match status" value="1"/>
</dbReference>
<organism evidence="1 2">
    <name type="scientific">Ereboglobus luteus</name>
    <dbReference type="NCBI Taxonomy" id="1796921"/>
    <lineage>
        <taxon>Bacteria</taxon>
        <taxon>Pseudomonadati</taxon>
        <taxon>Verrucomicrobiota</taxon>
        <taxon>Opitutia</taxon>
        <taxon>Opitutales</taxon>
        <taxon>Opitutaceae</taxon>
        <taxon>Ereboglobus</taxon>
    </lineage>
</organism>
<accession>A0A2U8E160</accession>
<proteinExistence type="predicted"/>
<dbReference type="InterPro" id="IPR021952">
    <property type="entry name" value="Flpp3-like"/>
</dbReference>
<dbReference type="EMBL" id="CP023004">
    <property type="protein sequence ID" value="AWI08599.1"/>
    <property type="molecule type" value="Genomic_DNA"/>
</dbReference>
<evidence type="ECO:0008006" key="3">
    <source>
        <dbReference type="Google" id="ProtNLM"/>
    </source>
</evidence>
<evidence type="ECO:0000313" key="1">
    <source>
        <dbReference type="EMBL" id="AWI08599.1"/>
    </source>
</evidence>
<gene>
    <name evidence="1" type="ORF">CKA38_04410</name>
</gene>